<dbReference type="AlphaFoldDB" id="A0A4U5MIG5"/>
<gene>
    <name evidence="1" type="ORF">D5086_0000309320</name>
</gene>
<accession>A0A4U5MIG5</accession>
<dbReference type="EMBL" id="RCHU01001198">
    <property type="protein sequence ID" value="TKR68992.1"/>
    <property type="molecule type" value="Genomic_DNA"/>
</dbReference>
<name>A0A4U5MIG5_POPAL</name>
<evidence type="ECO:0000313" key="1">
    <source>
        <dbReference type="EMBL" id="TKR68992.1"/>
    </source>
</evidence>
<organism evidence="1">
    <name type="scientific">Populus alba</name>
    <name type="common">White poplar</name>
    <dbReference type="NCBI Taxonomy" id="43335"/>
    <lineage>
        <taxon>Eukaryota</taxon>
        <taxon>Viridiplantae</taxon>
        <taxon>Streptophyta</taxon>
        <taxon>Embryophyta</taxon>
        <taxon>Tracheophyta</taxon>
        <taxon>Spermatophyta</taxon>
        <taxon>Magnoliopsida</taxon>
        <taxon>eudicotyledons</taxon>
        <taxon>Gunneridae</taxon>
        <taxon>Pentapetalae</taxon>
        <taxon>rosids</taxon>
        <taxon>fabids</taxon>
        <taxon>Malpighiales</taxon>
        <taxon>Salicaceae</taxon>
        <taxon>Saliceae</taxon>
        <taxon>Populus</taxon>
    </lineage>
</organism>
<proteinExistence type="predicted"/>
<reference evidence="1" key="1">
    <citation type="submission" date="2018-10" db="EMBL/GenBank/DDBJ databases">
        <title>Population genomic analysis revealed the cold adaptation of white poplar.</title>
        <authorList>
            <person name="Liu Y.-J."/>
        </authorList>
    </citation>
    <scope>NUCLEOTIDE SEQUENCE [LARGE SCALE GENOMIC DNA]</scope>
    <source>
        <strain evidence="1">PAL-ZL1</strain>
    </source>
</reference>
<comment type="caution">
    <text evidence="1">The sequence shown here is derived from an EMBL/GenBank/DDBJ whole genome shotgun (WGS) entry which is preliminary data.</text>
</comment>
<sequence length="131" mass="14615">MLEDPETVLEDPGTVAVSLPLSSRADGLFLPSTPYGWPSSVGLAVLVEMEELDGEKWRSCCGWWRQLMSLMVATDQHLRRAGKNRWLDLPVRVLAVIDGHSSADGGRYGLWVWLSVVKKDKRFLKGEGYGL</sequence>
<protein>
    <submittedName>
        <fullName evidence="1">Uncharacterized protein</fullName>
    </submittedName>
</protein>